<dbReference type="RefSeq" id="WP_189400629.1">
    <property type="nucleotide sequence ID" value="NZ_BMXA01000003.1"/>
</dbReference>
<feature type="transmembrane region" description="Helical" evidence="1">
    <location>
        <begin position="76"/>
        <end position="95"/>
    </location>
</feature>
<keyword evidence="3" id="KW-1185">Reference proteome</keyword>
<dbReference type="Proteomes" id="UP000614811">
    <property type="component" value="Unassembled WGS sequence"/>
</dbReference>
<comment type="caution">
    <text evidence="2">The sequence shown here is derived from an EMBL/GenBank/DDBJ whole genome shotgun (WGS) entry which is preliminary data.</text>
</comment>
<keyword evidence="1" id="KW-0812">Transmembrane</keyword>
<dbReference type="AlphaFoldDB" id="A0A918VMR2"/>
<reference evidence="2" key="1">
    <citation type="journal article" date="2014" name="Int. J. Syst. Evol. Microbiol.">
        <title>Complete genome sequence of Corynebacterium casei LMG S-19264T (=DSM 44701T), isolated from a smear-ripened cheese.</title>
        <authorList>
            <consortium name="US DOE Joint Genome Institute (JGI-PGF)"/>
            <person name="Walter F."/>
            <person name="Albersmeier A."/>
            <person name="Kalinowski J."/>
            <person name="Ruckert C."/>
        </authorList>
    </citation>
    <scope>NUCLEOTIDE SEQUENCE</scope>
    <source>
        <strain evidence="2">KCTC 12711</strain>
    </source>
</reference>
<evidence type="ECO:0000313" key="3">
    <source>
        <dbReference type="Proteomes" id="UP000614811"/>
    </source>
</evidence>
<keyword evidence="1" id="KW-0472">Membrane</keyword>
<reference evidence="2" key="2">
    <citation type="submission" date="2020-09" db="EMBL/GenBank/DDBJ databases">
        <authorList>
            <person name="Sun Q."/>
            <person name="Kim S."/>
        </authorList>
    </citation>
    <scope>NUCLEOTIDE SEQUENCE</scope>
    <source>
        <strain evidence="2">KCTC 12711</strain>
    </source>
</reference>
<gene>
    <name evidence="2" type="ORF">GCM10008090_20900</name>
</gene>
<name>A0A918VMR2_9GAMM</name>
<dbReference type="EMBL" id="BMXA01000003">
    <property type="protein sequence ID" value="GHA10969.1"/>
    <property type="molecule type" value="Genomic_DNA"/>
</dbReference>
<protein>
    <submittedName>
        <fullName evidence="2">Uncharacterized protein</fullName>
    </submittedName>
</protein>
<accession>A0A918VMR2</accession>
<organism evidence="2 3">
    <name type="scientific">Arenicella chitinivorans</name>
    <dbReference type="NCBI Taxonomy" id="1329800"/>
    <lineage>
        <taxon>Bacteria</taxon>
        <taxon>Pseudomonadati</taxon>
        <taxon>Pseudomonadota</taxon>
        <taxon>Gammaproteobacteria</taxon>
        <taxon>Arenicellales</taxon>
        <taxon>Arenicellaceae</taxon>
        <taxon>Arenicella</taxon>
    </lineage>
</organism>
<keyword evidence="1" id="KW-1133">Transmembrane helix</keyword>
<proteinExistence type="predicted"/>
<sequence>MKDDKAQLYLGGPAVQYEDALVGNRAGLEKLKSAIDEAIENGESSVSLGDFIGVKCLSEKELREALKPENSTGSKIGFWLIGICFLFTVVIVWLASAQ</sequence>
<evidence type="ECO:0000256" key="1">
    <source>
        <dbReference type="SAM" id="Phobius"/>
    </source>
</evidence>
<evidence type="ECO:0000313" key="2">
    <source>
        <dbReference type="EMBL" id="GHA10969.1"/>
    </source>
</evidence>